<accession>A0ABW9KKB4</accession>
<dbReference type="InterPro" id="IPR034610">
    <property type="entry name" value="L-fuconate_dehydratase"/>
</dbReference>
<keyword evidence="3" id="KW-0460">Magnesium</keyword>
<dbReference type="Proteomes" id="UP001634747">
    <property type="component" value="Unassembled WGS sequence"/>
</dbReference>
<comment type="cofactor">
    <cofactor evidence="1">
        <name>Mg(2+)</name>
        <dbReference type="ChEBI" id="CHEBI:18420"/>
    </cofactor>
</comment>
<keyword evidence="4" id="KW-0456">Lyase</keyword>
<dbReference type="SUPFAM" id="SSF54826">
    <property type="entry name" value="Enolase N-terminal domain-like"/>
    <property type="match status" value="1"/>
</dbReference>
<name>A0ABW9KKB4_9BACT</name>
<organism evidence="6 7">
    <name type="scientific">Terriglobus aquaticus</name>
    <dbReference type="NCBI Taxonomy" id="940139"/>
    <lineage>
        <taxon>Bacteria</taxon>
        <taxon>Pseudomonadati</taxon>
        <taxon>Acidobacteriota</taxon>
        <taxon>Terriglobia</taxon>
        <taxon>Terriglobales</taxon>
        <taxon>Acidobacteriaceae</taxon>
        <taxon>Terriglobus</taxon>
    </lineage>
</organism>
<evidence type="ECO:0000313" key="7">
    <source>
        <dbReference type="Proteomes" id="UP001634747"/>
    </source>
</evidence>
<comment type="caution">
    <text evidence="6">The sequence shown here is derived from an EMBL/GenBank/DDBJ whole genome shotgun (WGS) entry which is preliminary data.</text>
</comment>
<dbReference type="Gene3D" id="3.20.20.120">
    <property type="entry name" value="Enolase-like C-terminal domain"/>
    <property type="match status" value="1"/>
</dbReference>
<dbReference type="SUPFAM" id="SSF51604">
    <property type="entry name" value="Enolase C-terminal domain-like"/>
    <property type="match status" value="1"/>
</dbReference>
<dbReference type="SFLD" id="SFLDG00179">
    <property type="entry name" value="mandelate_racemase"/>
    <property type="match status" value="1"/>
</dbReference>
<keyword evidence="7" id="KW-1185">Reference proteome</keyword>
<dbReference type="PROSITE" id="PS00909">
    <property type="entry name" value="MR_MLE_2"/>
    <property type="match status" value="1"/>
</dbReference>
<dbReference type="SMART" id="SM00922">
    <property type="entry name" value="MR_MLE"/>
    <property type="match status" value="1"/>
</dbReference>
<dbReference type="PANTHER" id="PTHR13794:SF58">
    <property type="entry name" value="MITOCHONDRIAL ENOLASE SUPERFAMILY MEMBER 1"/>
    <property type="match status" value="1"/>
</dbReference>
<gene>
    <name evidence="6" type="ORF">ACK2TP_09475</name>
</gene>
<evidence type="ECO:0000256" key="2">
    <source>
        <dbReference type="ARBA" id="ARBA00022723"/>
    </source>
</evidence>
<evidence type="ECO:0000256" key="3">
    <source>
        <dbReference type="ARBA" id="ARBA00022842"/>
    </source>
</evidence>
<dbReference type="InterPro" id="IPR046945">
    <property type="entry name" value="RHMD-like"/>
</dbReference>
<reference evidence="6 7" key="1">
    <citation type="submission" date="2024-12" db="EMBL/GenBank/DDBJ databases">
        <authorList>
            <person name="Lee Y."/>
        </authorList>
    </citation>
    <scope>NUCLEOTIDE SEQUENCE [LARGE SCALE GENOMIC DNA]</scope>
    <source>
        <strain evidence="6 7">03SUJ4</strain>
    </source>
</reference>
<sequence>MSTPTLAELQLTRDVTIRDVQVVDVRFPTSLFRIGSDAVNTDPDYSAAYITLVTDTEEQGYGLTFTLGRGTEVCVLAIQFLAGFVRGRKLSAIVSDFGVFVRELVRDTQFRWLGPEKGVVHLAAAALINAVWDLYARVAGKPVWQLLAEMPSEHLVRLMDFSYITDALTPAEAYEILQAGQVGLAERLAELKRTGVPAYTTSPGWIGLRDDEVRTLCTQAAAQGFRHVKMKVGGAHEEDMRRAALIRSTLPPYMRLMMDANQRWDVGEAIERTRALSVFDPWWMEEPTSPDDILGHAAIRRETGVRIATGEHCQNRVIFKQLLQAGATDVVQIDSCRLAGVNENVTVLLLAAKFGVPVCAHAGGVGLCEYVQHLAAFDYLRVACTFENRVTEFVDHLHEHFTDPVEMVNGHYRLPIAPGYSAQMWDASVAEFQFPHGRAWADHESV</sequence>
<dbReference type="RefSeq" id="WP_263412505.1">
    <property type="nucleotide sequence ID" value="NZ_BAABBH010000001.1"/>
</dbReference>
<dbReference type="InterPro" id="IPR029017">
    <property type="entry name" value="Enolase-like_N"/>
</dbReference>
<proteinExistence type="predicted"/>
<evidence type="ECO:0000259" key="5">
    <source>
        <dbReference type="SMART" id="SM00922"/>
    </source>
</evidence>
<dbReference type="PANTHER" id="PTHR13794">
    <property type="entry name" value="ENOLASE SUPERFAMILY, MANDELATE RACEMASE"/>
    <property type="match status" value="1"/>
</dbReference>
<keyword evidence="2" id="KW-0479">Metal-binding</keyword>
<protein>
    <submittedName>
        <fullName evidence="6">Enolase C-terminal domain-like protein</fullName>
    </submittedName>
</protein>
<dbReference type="InterPro" id="IPR036849">
    <property type="entry name" value="Enolase-like_C_sf"/>
</dbReference>
<feature type="domain" description="Mandelate racemase/muconate lactonizing enzyme C-terminal" evidence="5">
    <location>
        <begin position="210"/>
        <end position="306"/>
    </location>
</feature>
<evidence type="ECO:0000256" key="4">
    <source>
        <dbReference type="ARBA" id="ARBA00023239"/>
    </source>
</evidence>
<dbReference type="SFLD" id="SFLDF00111">
    <property type="entry name" value="L-fuconate_dehydratase"/>
    <property type="match status" value="1"/>
</dbReference>
<dbReference type="SFLD" id="SFLDS00001">
    <property type="entry name" value="Enolase"/>
    <property type="match status" value="1"/>
</dbReference>
<evidence type="ECO:0000256" key="1">
    <source>
        <dbReference type="ARBA" id="ARBA00001946"/>
    </source>
</evidence>
<dbReference type="Pfam" id="PF13378">
    <property type="entry name" value="MR_MLE_C"/>
    <property type="match status" value="1"/>
</dbReference>
<dbReference type="Gene3D" id="3.30.390.10">
    <property type="entry name" value="Enolase-like, N-terminal domain"/>
    <property type="match status" value="1"/>
</dbReference>
<dbReference type="InterPro" id="IPR029065">
    <property type="entry name" value="Enolase_C-like"/>
</dbReference>
<dbReference type="InterPro" id="IPR013342">
    <property type="entry name" value="Mandelate_racemase_C"/>
</dbReference>
<dbReference type="InterPro" id="IPR018110">
    <property type="entry name" value="Mandel_Rmase/mucon_lact_enz_CS"/>
</dbReference>
<dbReference type="EMBL" id="JBJYXY010000001">
    <property type="protein sequence ID" value="MFN2975992.1"/>
    <property type="molecule type" value="Genomic_DNA"/>
</dbReference>
<evidence type="ECO:0000313" key="6">
    <source>
        <dbReference type="EMBL" id="MFN2975992.1"/>
    </source>
</evidence>